<evidence type="ECO:0000256" key="4">
    <source>
        <dbReference type="ARBA" id="ARBA00022692"/>
    </source>
</evidence>
<feature type="transmembrane region" description="Helical" evidence="7">
    <location>
        <begin position="105"/>
        <end position="130"/>
    </location>
</feature>
<feature type="transmembrane region" description="Helical" evidence="7">
    <location>
        <begin position="142"/>
        <end position="161"/>
    </location>
</feature>
<evidence type="ECO:0000256" key="2">
    <source>
        <dbReference type="ARBA" id="ARBA00022448"/>
    </source>
</evidence>
<keyword evidence="3" id="KW-1003">Cell membrane</keyword>
<proteinExistence type="predicted"/>
<dbReference type="InterPro" id="IPR011701">
    <property type="entry name" value="MFS"/>
</dbReference>
<keyword evidence="6 7" id="KW-0472">Membrane</keyword>
<evidence type="ECO:0000256" key="7">
    <source>
        <dbReference type="SAM" id="Phobius"/>
    </source>
</evidence>
<feature type="transmembrane region" description="Helical" evidence="7">
    <location>
        <begin position="49"/>
        <end position="68"/>
    </location>
</feature>
<feature type="transmembrane region" description="Helical" evidence="7">
    <location>
        <begin position="270"/>
        <end position="294"/>
    </location>
</feature>
<evidence type="ECO:0000256" key="1">
    <source>
        <dbReference type="ARBA" id="ARBA00004651"/>
    </source>
</evidence>
<feature type="transmembrane region" description="Helical" evidence="7">
    <location>
        <begin position="397"/>
        <end position="421"/>
    </location>
</feature>
<feature type="transmembrane region" description="Helical" evidence="7">
    <location>
        <begin position="201"/>
        <end position="221"/>
    </location>
</feature>
<feature type="transmembrane region" description="Helical" evidence="7">
    <location>
        <begin position="227"/>
        <end position="249"/>
    </location>
</feature>
<keyword evidence="5 7" id="KW-1133">Transmembrane helix</keyword>
<evidence type="ECO:0000256" key="3">
    <source>
        <dbReference type="ARBA" id="ARBA00022475"/>
    </source>
</evidence>
<dbReference type="SUPFAM" id="SSF103473">
    <property type="entry name" value="MFS general substrate transporter"/>
    <property type="match status" value="1"/>
</dbReference>
<feature type="domain" description="Major facilitator superfamily (MFS) profile" evidence="8">
    <location>
        <begin position="14"/>
        <end position="469"/>
    </location>
</feature>
<dbReference type="PRINTS" id="PR01036">
    <property type="entry name" value="TCRTETB"/>
</dbReference>
<evidence type="ECO:0000256" key="6">
    <source>
        <dbReference type="ARBA" id="ARBA00023136"/>
    </source>
</evidence>
<dbReference type="Pfam" id="PF07690">
    <property type="entry name" value="MFS_1"/>
    <property type="match status" value="1"/>
</dbReference>
<dbReference type="GO" id="GO:0005886">
    <property type="term" value="C:plasma membrane"/>
    <property type="evidence" value="ECO:0007669"/>
    <property type="project" value="UniProtKB-SubCell"/>
</dbReference>
<keyword evidence="10" id="KW-1185">Reference proteome</keyword>
<dbReference type="Gene3D" id="1.20.1250.20">
    <property type="entry name" value="MFS general substrate transporter like domains"/>
    <property type="match status" value="1"/>
</dbReference>
<dbReference type="InterPro" id="IPR004638">
    <property type="entry name" value="EmrB-like"/>
</dbReference>
<feature type="transmembrane region" description="Helical" evidence="7">
    <location>
        <begin position="364"/>
        <end position="385"/>
    </location>
</feature>
<comment type="subcellular location">
    <subcellularLocation>
        <location evidence="1">Cell membrane</location>
        <topology evidence="1">Multi-pass membrane protein</topology>
    </subcellularLocation>
</comment>
<dbReference type="OrthoDB" id="5168668at2"/>
<feature type="transmembrane region" description="Helical" evidence="7">
    <location>
        <begin position="80"/>
        <end position="99"/>
    </location>
</feature>
<keyword evidence="2" id="KW-0813">Transport</keyword>
<evidence type="ECO:0000256" key="5">
    <source>
        <dbReference type="ARBA" id="ARBA00022989"/>
    </source>
</evidence>
<dbReference type="AlphaFoldDB" id="A0A2T0LMY1"/>
<gene>
    <name evidence="9" type="ORF">B0I33_11117</name>
</gene>
<dbReference type="RefSeq" id="WP_106181191.1">
    <property type="nucleotide sequence ID" value="NZ_PVNH01000011.1"/>
</dbReference>
<comment type="caution">
    <text evidence="9">The sequence shown here is derived from an EMBL/GenBank/DDBJ whole genome shotgun (WGS) entry which is preliminary data.</text>
</comment>
<feature type="transmembrane region" description="Helical" evidence="7">
    <location>
        <begin position="445"/>
        <end position="465"/>
    </location>
</feature>
<dbReference type="NCBIfam" id="TIGR00711">
    <property type="entry name" value="efflux_EmrB"/>
    <property type="match status" value="1"/>
</dbReference>
<accession>A0A2T0LMY1</accession>
<dbReference type="PROSITE" id="PS50850">
    <property type="entry name" value="MFS"/>
    <property type="match status" value="1"/>
</dbReference>
<name>A0A2T0LMY1_9PSEU</name>
<dbReference type="InterPro" id="IPR020846">
    <property type="entry name" value="MFS_dom"/>
</dbReference>
<evidence type="ECO:0000259" key="8">
    <source>
        <dbReference type="PROSITE" id="PS50850"/>
    </source>
</evidence>
<evidence type="ECO:0000313" key="10">
    <source>
        <dbReference type="Proteomes" id="UP000238362"/>
    </source>
</evidence>
<dbReference type="Proteomes" id="UP000238362">
    <property type="component" value="Unassembled WGS sequence"/>
</dbReference>
<feature type="transmembrane region" description="Helical" evidence="7">
    <location>
        <begin position="306"/>
        <end position="324"/>
    </location>
</feature>
<dbReference type="GO" id="GO:0022857">
    <property type="term" value="F:transmembrane transporter activity"/>
    <property type="evidence" value="ECO:0007669"/>
    <property type="project" value="InterPro"/>
</dbReference>
<reference evidence="9 10" key="1">
    <citation type="submission" date="2018-03" db="EMBL/GenBank/DDBJ databases">
        <title>Genomic Encyclopedia of Type Strains, Phase III (KMG-III): the genomes of soil and plant-associated and newly described type strains.</title>
        <authorList>
            <person name="Whitman W."/>
        </authorList>
    </citation>
    <scope>NUCLEOTIDE SEQUENCE [LARGE SCALE GENOMIC DNA]</scope>
    <source>
        <strain evidence="9 10">CGMCC 4.7125</strain>
    </source>
</reference>
<protein>
    <submittedName>
        <fullName evidence="9">EmrB/QacA subfamily drug resistance transporter</fullName>
    </submittedName>
</protein>
<dbReference type="InterPro" id="IPR036259">
    <property type="entry name" value="MFS_trans_sf"/>
</dbReference>
<feature type="transmembrane region" description="Helical" evidence="7">
    <location>
        <begin position="167"/>
        <end position="189"/>
    </location>
</feature>
<dbReference type="PANTHER" id="PTHR42718:SF46">
    <property type="entry name" value="BLR6921 PROTEIN"/>
    <property type="match status" value="1"/>
</dbReference>
<sequence>MPRTPTANRSRLLALAVLCAGTLMAILDETVVNVALPSIQQDLGFTQTGLAWVVNAYLIAFAGLLLLSGRLGDLLGRKRMFLTGLTVFTVASALCGLAWTPEVLVAARFVQGVGAAATSAVILGMIVTLFPEPKERAKAIGAFSFVQASGGSLGTLAGGLITEAVSWHWIFFVNVPIGIVALLLAARLLTPEAGLGFGRGADVPGAVLVTAALMVGVYTIVRVEAHGWGSAHTLGFGALALALLAAFVLRQARTANPLLPLRVFRSRAVTGANVILFLLVAAMFGFMFLTVLFLRQVLGFGARDTGFAMVPVALVIAVLSLSASAPLNTRFGQRRVLVAGLGTVAAGLALLGRVPVDATYALDLLPALLLLGAGFGVAMPALMALGMSGATTADAGLVSGLFNTVQQIGGALGLSTLAVLATERSRALTERGTETAHALAGGFHLAYWTAAAVVVSAAVLAALVLRPGRRTAAPARTRAVH</sequence>
<organism evidence="9 10">
    <name type="scientific">Prauserella shujinwangii</name>
    <dbReference type="NCBI Taxonomy" id="1453103"/>
    <lineage>
        <taxon>Bacteria</taxon>
        <taxon>Bacillati</taxon>
        <taxon>Actinomycetota</taxon>
        <taxon>Actinomycetes</taxon>
        <taxon>Pseudonocardiales</taxon>
        <taxon>Pseudonocardiaceae</taxon>
        <taxon>Prauserella</taxon>
    </lineage>
</organism>
<dbReference type="EMBL" id="PVNH01000011">
    <property type="protein sequence ID" value="PRX44509.1"/>
    <property type="molecule type" value="Genomic_DNA"/>
</dbReference>
<dbReference type="Gene3D" id="1.20.1720.10">
    <property type="entry name" value="Multidrug resistance protein D"/>
    <property type="match status" value="1"/>
</dbReference>
<dbReference type="PANTHER" id="PTHR42718">
    <property type="entry name" value="MAJOR FACILITATOR SUPERFAMILY MULTIDRUG TRANSPORTER MFSC"/>
    <property type="match status" value="1"/>
</dbReference>
<evidence type="ECO:0000313" key="9">
    <source>
        <dbReference type="EMBL" id="PRX44509.1"/>
    </source>
</evidence>
<feature type="transmembrane region" description="Helical" evidence="7">
    <location>
        <begin position="336"/>
        <end position="352"/>
    </location>
</feature>
<keyword evidence="4 7" id="KW-0812">Transmembrane</keyword>